<keyword evidence="4" id="KW-0804">Transcription</keyword>
<dbReference type="InterPro" id="IPR036388">
    <property type="entry name" value="WH-like_DNA-bd_sf"/>
</dbReference>
<comment type="similarity">
    <text evidence="1">Belongs to the sigma-70 factor family. ECF subfamily.</text>
</comment>
<feature type="domain" description="RNA polymerase sigma-70 region 2" evidence="5">
    <location>
        <begin position="27"/>
        <end position="93"/>
    </location>
</feature>
<dbReference type="NCBIfam" id="TIGR02985">
    <property type="entry name" value="Sig70_bacteroi1"/>
    <property type="match status" value="1"/>
</dbReference>
<dbReference type="NCBIfam" id="TIGR02937">
    <property type="entry name" value="sigma70-ECF"/>
    <property type="match status" value="1"/>
</dbReference>
<protein>
    <submittedName>
        <fullName evidence="7">RNA polymerase sigma-70 factor (Family 1)</fullName>
    </submittedName>
</protein>
<evidence type="ECO:0000256" key="2">
    <source>
        <dbReference type="ARBA" id="ARBA00023015"/>
    </source>
</evidence>
<accession>A0A4Q7N2G8</accession>
<dbReference type="EMBL" id="SGXA01000001">
    <property type="protein sequence ID" value="RZS75029.1"/>
    <property type="molecule type" value="Genomic_DNA"/>
</dbReference>
<organism evidence="7 8">
    <name type="scientific">Pseudobacter ginsenosidimutans</name>
    <dbReference type="NCBI Taxonomy" id="661488"/>
    <lineage>
        <taxon>Bacteria</taxon>
        <taxon>Pseudomonadati</taxon>
        <taxon>Bacteroidota</taxon>
        <taxon>Chitinophagia</taxon>
        <taxon>Chitinophagales</taxon>
        <taxon>Chitinophagaceae</taxon>
        <taxon>Pseudobacter</taxon>
    </lineage>
</organism>
<keyword evidence="3" id="KW-0731">Sigma factor</keyword>
<dbReference type="Gene3D" id="1.10.10.10">
    <property type="entry name" value="Winged helix-like DNA-binding domain superfamily/Winged helix DNA-binding domain"/>
    <property type="match status" value="1"/>
</dbReference>
<dbReference type="Proteomes" id="UP000293874">
    <property type="component" value="Unassembled WGS sequence"/>
</dbReference>
<feature type="domain" description="RNA polymerase sigma factor 70 region 4 type 2" evidence="6">
    <location>
        <begin position="127"/>
        <end position="177"/>
    </location>
</feature>
<name>A0A4Q7N2G8_9BACT</name>
<reference evidence="7 8" key="1">
    <citation type="submission" date="2019-02" db="EMBL/GenBank/DDBJ databases">
        <title>Genomic Encyclopedia of Type Strains, Phase IV (KMG-IV): sequencing the most valuable type-strain genomes for metagenomic binning, comparative biology and taxonomic classification.</title>
        <authorList>
            <person name="Goeker M."/>
        </authorList>
    </citation>
    <scope>NUCLEOTIDE SEQUENCE [LARGE SCALE GENOMIC DNA]</scope>
    <source>
        <strain evidence="7 8">DSM 18116</strain>
    </source>
</reference>
<dbReference type="PANTHER" id="PTHR43133:SF46">
    <property type="entry name" value="RNA POLYMERASE SIGMA-70 FACTOR ECF SUBFAMILY"/>
    <property type="match status" value="1"/>
</dbReference>
<dbReference type="PANTHER" id="PTHR43133">
    <property type="entry name" value="RNA POLYMERASE ECF-TYPE SIGMA FACTO"/>
    <property type="match status" value="1"/>
</dbReference>
<dbReference type="CDD" id="cd06171">
    <property type="entry name" value="Sigma70_r4"/>
    <property type="match status" value="1"/>
</dbReference>
<evidence type="ECO:0000259" key="6">
    <source>
        <dbReference type="Pfam" id="PF08281"/>
    </source>
</evidence>
<dbReference type="SUPFAM" id="SSF88659">
    <property type="entry name" value="Sigma3 and sigma4 domains of RNA polymerase sigma factors"/>
    <property type="match status" value="1"/>
</dbReference>
<evidence type="ECO:0000256" key="1">
    <source>
        <dbReference type="ARBA" id="ARBA00010641"/>
    </source>
</evidence>
<proteinExistence type="inferred from homology"/>
<evidence type="ECO:0000256" key="3">
    <source>
        <dbReference type="ARBA" id="ARBA00023082"/>
    </source>
</evidence>
<dbReference type="InterPro" id="IPR013325">
    <property type="entry name" value="RNA_pol_sigma_r2"/>
</dbReference>
<dbReference type="GO" id="GO:0003677">
    <property type="term" value="F:DNA binding"/>
    <property type="evidence" value="ECO:0007669"/>
    <property type="project" value="InterPro"/>
</dbReference>
<dbReference type="InterPro" id="IPR007627">
    <property type="entry name" value="RNA_pol_sigma70_r2"/>
</dbReference>
<comment type="caution">
    <text evidence="7">The sequence shown here is derived from an EMBL/GenBank/DDBJ whole genome shotgun (WGS) entry which is preliminary data.</text>
</comment>
<sequence length="193" mass="22083">MDTYTLHTDEQLAVLLGEGNRGAFTEIYNRYKGILFVHAFRRLEDRAQAEDVLHDLFAALWAGRTELHIHSGNLGGYLYAAIRNRILKSYARDANAGLYISSIASAIDSGTATTDHRVRENQLRQHIEKEIALLPEKMREVFILSRTNHLSHKEIAGQLGLSEKTVKNHINHALKLLRKKLGVLRFIYLLMFY</sequence>
<dbReference type="Gene3D" id="1.10.1740.10">
    <property type="match status" value="1"/>
</dbReference>
<evidence type="ECO:0000313" key="7">
    <source>
        <dbReference type="EMBL" id="RZS75029.1"/>
    </source>
</evidence>
<dbReference type="AlphaFoldDB" id="A0A4Q7N2G8"/>
<evidence type="ECO:0000256" key="4">
    <source>
        <dbReference type="ARBA" id="ARBA00023163"/>
    </source>
</evidence>
<dbReference type="InterPro" id="IPR039425">
    <property type="entry name" value="RNA_pol_sigma-70-like"/>
</dbReference>
<dbReference type="SUPFAM" id="SSF88946">
    <property type="entry name" value="Sigma2 domain of RNA polymerase sigma factors"/>
    <property type="match status" value="1"/>
</dbReference>
<gene>
    <name evidence="7" type="ORF">EV199_0887</name>
</gene>
<dbReference type="InterPro" id="IPR014284">
    <property type="entry name" value="RNA_pol_sigma-70_dom"/>
</dbReference>
<keyword evidence="2" id="KW-0805">Transcription regulation</keyword>
<dbReference type="Pfam" id="PF04542">
    <property type="entry name" value="Sigma70_r2"/>
    <property type="match status" value="1"/>
</dbReference>
<dbReference type="GO" id="GO:0016987">
    <property type="term" value="F:sigma factor activity"/>
    <property type="evidence" value="ECO:0007669"/>
    <property type="project" value="UniProtKB-KW"/>
</dbReference>
<dbReference type="GO" id="GO:0006352">
    <property type="term" value="P:DNA-templated transcription initiation"/>
    <property type="evidence" value="ECO:0007669"/>
    <property type="project" value="InterPro"/>
</dbReference>
<dbReference type="InterPro" id="IPR013324">
    <property type="entry name" value="RNA_pol_sigma_r3/r4-like"/>
</dbReference>
<dbReference type="Pfam" id="PF08281">
    <property type="entry name" value="Sigma70_r4_2"/>
    <property type="match status" value="1"/>
</dbReference>
<dbReference type="OrthoDB" id="659569at2"/>
<evidence type="ECO:0000313" key="8">
    <source>
        <dbReference type="Proteomes" id="UP000293874"/>
    </source>
</evidence>
<dbReference type="InterPro" id="IPR013249">
    <property type="entry name" value="RNA_pol_sigma70_r4_t2"/>
</dbReference>
<keyword evidence="8" id="KW-1185">Reference proteome</keyword>
<evidence type="ECO:0000259" key="5">
    <source>
        <dbReference type="Pfam" id="PF04542"/>
    </source>
</evidence>
<dbReference type="InterPro" id="IPR014327">
    <property type="entry name" value="RNA_pol_sigma70_bacteroid"/>
</dbReference>